<dbReference type="EMBL" id="CAJHNJ030000006">
    <property type="protein sequence ID" value="CAG9101039.1"/>
    <property type="molecule type" value="Genomic_DNA"/>
</dbReference>
<feature type="non-terminal residue" evidence="1">
    <location>
        <position position="34"/>
    </location>
</feature>
<comment type="caution">
    <text evidence="1">The sequence shown here is derived from an EMBL/GenBank/DDBJ whole genome shotgun (WGS) entry which is preliminary data.</text>
</comment>
<reference evidence="1" key="1">
    <citation type="submission" date="2020-11" db="EMBL/GenBank/DDBJ databases">
        <authorList>
            <person name="Whiteford S."/>
        </authorList>
    </citation>
    <scope>NUCLEOTIDE SEQUENCE</scope>
</reference>
<dbReference type="Proteomes" id="UP000653454">
    <property type="component" value="Unassembled WGS sequence"/>
</dbReference>
<evidence type="ECO:0000313" key="2">
    <source>
        <dbReference type="Proteomes" id="UP000653454"/>
    </source>
</evidence>
<protein>
    <submittedName>
        <fullName evidence="1">(diamondback moth) hypothetical protein</fullName>
    </submittedName>
</protein>
<proteinExistence type="predicted"/>
<gene>
    <name evidence="1" type="ORF">PLXY2_LOCUS2478</name>
</gene>
<organism evidence="1 2">
    <name type="scientific">Plutella xylostella</name>
    <name type="common">Diamondback moth</name>
    <name type="synonym">Plutella maculipennis</name>
    <dbReference type="NCBI Taxonomy" id="51655"/>
    <lineage>
        <taxon>Eukaryota</taxon>
        <taxon>Metazoa</taxon>
        <taxon>Ecdysozoa</taxon>
        <taxon>Arthropoda</taxon>
        <taxon>Hexapoda</taxon>
        <taxon>Insecta</taxon>
        <taxon>Pterygota</taxon>
        <taxon>Neoptera</taxon>
        <taxon>Endopterygota</taxon>
        <taxon>Lepidoptera</taxon>
        <taxon>Glossata</taxon>
        <taxon>Ditrysia</taxon>
        <taxon>Yponomeutoidea</taxon>
        <taxon>Plutellidae</taxon>
        <taxon>Plutella</taxon>
    </lineage>
</organism>
<sequence length="34" mass="3502">MLTLAMSSTSPSSSKVIVDMADDSEVNAPFVAVT</sequence>
<name>A0A8S4DK87_PLUXY</name>
<evidence type="ECO:0000313" key="1">
    <source>
        <dbReference type="EMBL" id="CAG9101039.1"/>
    </source>
</evidence>
<keyword evidence="2" id="KW-1185">Reference proteome</keyword>
<dbReference type="AlphaFoldDB" id="A0A8S4DK87"/>
<accession>A0A8S4DK87</accession>